<dbReference type="InterPro" id="IPR046341">
    <property type="entry name" value="SET_dom_sf"/>
</dbReference>
<feature type="compositionally biased region" description="Polar residues" evidence="5">
    <location>
        <begin position="930"/>
        <end position="948"/>
    </location>
</feature>
<keyword evidence="9" id="KW-1185">Reference proteome</keyword>
<evidence type="ECO:0000313" key="8">
    <source>
        <dbReference type="EMBL" id="KAK7676570.1"/>
    </source>
</evidence>
<feature type="compositionally biased region" description="Pro residues" evidence="5">
    <location>
        <begin position="1003"/>
        <end position="1013"/>
    </location>
</feature>
<dbReference type="PROSITE" id="PS01359">
    <property type="entry name" value="ZF_PHD_1"/>
    <property type="match status" value="1"/>
</dbReference>
<feature type="compositionally biased region" description="Pro residues" evidence="5">
    <location>
        <begin position="1191"/>
        <end position="1210"/>
    </location>
</feature>
<dbReference type="GO" id="GO:0070210">
    <property type="term" value="C:Rpd3L-Expanded complex"/>
    <property type="evidence" value="ECO:0007669"/>
    <property type="project" value="TreeGrafter"/>
</dbReference>
<feature type="compositionally biased region" description="Low complexity" evidence="5">
    <location>
        <begin position="1237"/>
        <end position="1259"/>
    </location>
</feature>
<feature type="compositionally biased region" description="Low complexity" evidence="5">
    <location>
        <begin position="587"/>
        <end position="596"/>
    </location>
</feature>
<dbReference type="SMART" id="SM00317">
    <property type="entry name" value="SET"/>
    <property type="match status" value="1"/>
</dbReference>
<accession>A0AAW0FIV6</accession>
<feature type="compositionally biased region" description="Basic and acidic residues" evidence="5">
    <location>
        <begin position="646"/>
        <end position="655"/>
    </location>
</feature>
<dbReference type="Proteomes" id="UP001385951">
    <property type="component" value="Unassembled WGS sequence"/>
</dbReference>
<feature type="compositionally biased region" description="Low complexity" evidence="5">
    <location>
        <begin position="730"/>
        <end position="743"/>
    </location>
</feature>
<dbReference type="InterPro" id="IPR001965">
    <property type="entry name" value="Znf_PHD"/>
</dbReference>
<feature type="compositionally biased region" description="Basic residues" evidence="5">
    <location>
        <begin position="613"/>
        <end position="624"/>
    </location>
</feature>
<proteinExistence type="predicted"/>
<name>A0AAW0FIV6_9APHY</name>
<feature type="compositionally biased region" description="Polar residues" evidence="5">
    <location>
        <begin position="540"/>
        <end position="550"/>
    </location>
</feature>
<reference evidence="8 9" key="1">
    <citation type="submission" date="2022-09" db="EMBL/GenBank/DDBJ databases">
        <authorList>
            <person name="Palmer J.M."/>
        </authorList>
    </citation>
    <scope>NUCLEOTIDE SEQUENCE [LARGE SCALE GENOMIC DNA]</scope>
    <source>
        <strain evidence="8 9">DSM 7382</strain>
    </source>
</reference>
<feature type="region of interest" description="Disordered" evidence="5">
    <location>
        <begin position="724"/>
        <end position="755"/>
    </location>
</feature>
<sequence>MKHDAAEEAALGLLGLHANANTNGSDYQRTTSTIPLKRKSSAYSQPSTPLDHHPRPRPLVSSNISPGKGSASSDAIRCICGYDYDDGFSVACDLCGRWVHAACFDIVDSQVPEEFKCLECDPRPVNKEKAIKLQKARQKYLQEAEVEKQRRRGSPGVERKGRRTSANTTTAQTVTDQTHSTQPAKRKRRASMINAPPHTTEDELVDIDEPSTHSYVHIDHDEVPHQHTRDRLKRLAQHWRGVTALDGDNPNSPVLLTPDDLPLHPHAALRPVPSSSISHSTLSLHSNPSVRPPTYAVHATKPIPSRSLIAPYVSTIVPSTHYLADPLNAYAHLSMPKPFVHLLGPPLDVALDARSTGQEGRFVRSGCRPNAVLRPVLCNKGRHGSDEWDESLTFGVFALRDLKANEEVVLGWEWDDGSVIHQLPALISSPHLFAPYRFEQFRHQMTSMLHAISSTFATCACGTRVRDCALNRLAEFVDGQIPPIPCPDIDLGPLLQRERGFRTRERNPMSGGMGGVEMVYSNGSRDEEWVDSPDAGPSTLPYNGTDTHGGTSRRDRKGKARATNDDLEGKSFKPLTDPSTIQQTQHRPTSPSTSPRTPKRPERLPLDENRLPPKLRKTWMRRKVTALQRQYGTPQSPDPSENGRVGTEEETRMVVDDAESMPPPPLPPTAAGASSSQRSKSPTPPPSPPPPRQTASTTCAISSLVEAPYPTTPFANMTIHSPALSSYFAPSNPSENSSKSPEPLHVTIPNESGSRALRIENLLRSPILETVKEIKEPENESATPTKESEVVAESVEETHEVPEEKQKTVEEDVMDVDPKSRSPSPIPDPPAQEPAEIDAELQNQTGSADPPNECGPPHVQDQVMIDTTDNDQELEVANHDTKGDPNLEAGPLPSQTEEPAPSSIIISPPVEPPSTSLPTEVETNAIDDASITSPTASLLTPVNSSNAHFSDREDVDSTNKSTPAATPSPSLSQIALPQQKVKLSLKDFALRKKRKKAEEESKPTPPPPPPPSAEHPETGKEEGLSMYSIQETQHVADVESCAEDEKMPLNKVENSAPGLDVPPLVVPEVLTQDMTSPVLKREDAFRLPSVEVHPVAKEVNSIPNGVGVEEHASLSYQAKLELTEEPRDILSGTGLERRHSTPASNITSLSDVQPTREPDWTTSPRSSMLLQVASLTPLVRQHSQEDGEILSPPPPKPPPLGPRPHTPPTHPRSYQPDNVSPKGPVSASRRPPPPPSSSYRSSYSSPSSRPLPSAPRALRTGAARNHSSTSNYSHGPSRSYSPLDAPRGPSADRDRDREWDRDRDSRSYRPSRGRGQGWSR</sequence>
<feature type="compositionally biased region" description="Low complexity" evidence="5">
    <location>
        <begin position="669"/>
        <end position="681"/>
    </location>
</feature>
<dbReference type="GO" id="GO:0006325">
    <property type="term" value="P:chromatin organization"/>
    <property type="evidence" value="ECO:0007669"/>
    <property type="project" value="UniProtKB-KW"/>
</dbReference>
<evidence type="ECO:0000256" key="1">
    <source>
        <dbReference type="ARBA" id="ARBA00022723"/>
    </source>
</evidence>
<feature type="compositionally biased region" description="Basic and acidic residues" evidence="5">
    <location>
        <begin position="562"/>
        <end position="571"/>
    </location>
</feature>
<feature type="compositionally biased region" description="Basic and acidic residues" evidence="5">
    <location>
        <begin position="599"/>
        <end position="611"/>
    </location>
</feature>
<feature type="region of interest" description="Disordered" evidence="5">
    <location>
        <begin position="142"/>
        <end position="200"/>
    </location>
</feature>
<dbReference type="GO" id="GO:0034967">
    <property type="term" value="C:Set3 complex"/>
    <property type="evidence" value="ECO:0007669"/>
    <property type="project" value="TreeGrafter"/>
</dbReference>
<dbReference type="PANTHER" id="PTHR46462">
    <property type="entry name" value="UPSET, ISOFORM A"/>
    <property type="match status" value="1"/>
</dbReference>
<dbReference type="Pfam" id="PF20826">
    <property type="entry name" value="PHD_5"/>
    <property type="match status" value="1"/>
</dbReference>
<evidence type="ECO:0000313" key="9">
    <source>
        <dbReference type="Proteomes" id="UP001385951"/>
    </source>
</evidence>
<keyword evidence="3" id="KW-0862">Zinc</keyword>
<dbReference type="EMBL" id="JASBNA010000111">
    <property type="protein sequence ID" value="KAK7676570.1"/>
    <property type="molecule type" value="Genomic_DNA"/>
</dbReference>
<feature type="compositionally biased region" description="Polar residues" evidence="5">
    <location>
        <begin position="577"/>
        <end position="586"/>
    </location>
</feature>
<feature type="compositionally biased region" description="Polar residues" evidence="5">
    <location>
        <begin position="60"/>
        <end position="71"/>
    </location>
</feature>
<feature type="region of interest" description="Disordered" evidence="5">
    <location>
        <begin position="24"/>
        <end position="71"/>
    </location>
</feature>
<feature type="region of interest" description="Disordered" evidence="5">
    <location>
        <begin position="1119"/>
        <end position="1320"/>
    </location>
</feature>
<feature type="compositionally biased region" description="Basic and acidic residues" evidence="5">
    <location>
        <begin position="1290"/>
        <end position="1307"/>
    </location>
</feature>
<feature type="compositionally biased region" description="Polar residues" evidence="5">
    <location>
        <begin position="1160"/>
        <end position="1169"/>
    </location>
</feature>
<dbReference type="Gene3D" id="2.170.270.10">
    <property type="entry name" value="SET domain"/>
    <property type="match status" value="1"/>
</dbReference>
<feature type="compositionally biased region" description="Low complexity" evidence="5">
    <location>
        <begin position="897"/>
        <end position="916"/>
    </location>
</feature>
<dbReference type="PANTHER" id="PTHR46462:SF3">
    <property type="entry name" value="UPSET, ISOFORM A"/>
    <property type="match status" value="1"/>
</dbReference>
<dbReference type="InterPro" id="IPR019786">
    <property type="entry name" value="Zinc_finger_PHD-type_CS"/>
</dbReference>
<dbReference type="GO" id="GO:0006355">
    <property type="term" value="P:regulation of DNA-templated transcription"/>
    <property type="evidence" value="ECO:0007669"/>
    <property type="project" value="TreeGrafter"/>
</dbReference>
<feature type="compositionally biased region" description="Polar residues" evidence="5">
    <location>
        <begin position="24"/>
        <end position="34"/>
    </location>
</feature>
<evidence type="ECO:0000256" key="3">
    <source>
        <dbReference type="ARBA" id="ARBA00022833"/>
    </source>
</evidence>
<dbReference type="Pfam" id="PF00856">
    <property type="entry name" value="SET"/>
    <property type="match status" value="1"/>
</dbReference>
<dbReference type="InterPro" id="IPR011011">
    <property type="entry name" value="Znf_FYVE_PHD"/>
</dbReference>
<evidence type="ECO:0000259" key="6">
    <source>
        <dbReference type="SMART" id="SM00249"/>
    </source>
</evidence>
<evidence type="ECO:0000256" key="5">
    <source>
        <dbReference type="SAM" id="MobiDB-lite"/>
    </source>
</evidence>
<dbReference type="SUPFAM" id="SSF82199">
    <property type="entry name" value="SET domain"/>
    <property type="match status" value="1"/>
</dbReference>
<dbReference type="SMART" id="SM00249">
    <property type="entry name" value="PHD"/>
    <property type="match status" value="1"/>
</dbReference>
<feature type="domain" description="Zinc finger PHD-type" evidence="6">
    <location>
        <begin position="77"/>
        <end position="121"/>
    </location>
</feature>
<feature type="region of interest" description="Disordered" evidence="5">
    <location>
        <begin position="769"/>
        <end position="1044"/>
    </location>
</feature>
<keyword evidence="4" id="KW-0156">Chromatin regulator</keyword>
<keyword evidence="1" id="KW-0479">Metal-binding</keyword>
<evidence type="ECO:0000256" key="2">
    <source>
        <dbReference type="ARBA" id="ARBA00022771"/>
    </source>
</evidence>
<feature type="region of interest" description="Disordered" evidence="5">
    <location>
        <begin position="525"/>
        <end position="702"/>
    </location>
</feature>
<dbReference type="Gene3D" id="3.30.40.10">
    <property type="entry name" value="Zinc/RING finger domain, C3HC4 (zinc finger)"/>
    <property type="match status" value="1"/>
</dbReference>
<keyword evidence="2" id="KW-0863">Zinc-finger</keyword>
<feature type="compositionally biased region" description="Polar residues" evidence="5">
    <location>
        <begin position="1141"/>
        <end position="1153"/>
    </location>
</feature>
<evidence type="ECO:0000259" key="7">
    <source>
        <dbReference type="SMART" id="SM00317"/>
    </source>
</evidence>
<feature type="compositionally biased region" description="Basic and acidic residues" evidence="5">
    <location>
        <begin position="984"/>
        <end position="1002"/>
    </location>
</feature>
<protein>
    <recommendedName>
        <fullName evidence="10">SET domain-containing protein</fullName>
    </recommendedName>
</protein>
<feature type="domain" description="SET" evidence="7">
    <location>
        <begin position="282"/>
        <end position="419"/>
    </location>
</feature>
<feature type="compositionally biased region" description="Low complexity" evidence="5">
    <location>
        <begin position="961"/>
        <end position="970"/>
    </location>
</feature>
<dbReference type="SUPFAM" id="SSF57903">
    <property type="entry name" value="FYVE/PHD zinc finger"/>
    <property type="match status" value="1"/>
</dbReference>
<feature type="compositionally biased region" description="Basic and acidic residues" evidence="5">
    <location>
        <begin position="796"/>
        <end position="820"/>
    </location>
</feature>
<dbReference type="GO" id="GO:0008270">
    <property type="term" value="F:zinc ion binding"/>
    <property type="evidence" value="ECO:0007669"/>
    <property type="project" value="UniProtKB-KW"/>
</dbReference>
<evidence type="ECO:0000256" key="4">
    <source>
        <dbReference type="ARBA" id="ARBA00022853"/>
    </source>
</evidence>
<feature type="compositionally biased region" description="Basic and acidic residues" evidence="5">
    <location>
        <begin position="1014"/>
        <end position="1023"/>
    </location>
</feature>
<feature type="compositionally biased region" description="Polar residues" evidence="5">
    <location>
        <begin position="627"/>
        <end position="639"/>
    </location>
</feature>
<organism evidence="8 9">
    <name type="scientific">Cerrena zonata</name>
    <dbReference type="NCBI Taxonomy" id="2478898"/>
    <lineage>
        <taxon>Eukaryota</taxon>
        <taxon>Fungi</taxon>
        <taxon>Dikarya</taxon>
        <taxon>Basidiomycota</taxon>
        <taxon>Agaricomycotina</taxon>
        <taxon>Agaricomycetes</taxon>
        <taxon>Polyporales</taxon>
        <taxon>Cerrenaceae</taxon>
        <taxon>Cerrena</taxon>
    </lineage>
</organism>
<feature type="compositionally biased region" description="Basic and acidic residues" evidence="5">
    <location>
        <begin position="876"/>
        <end position="885"/>
    </location>
</feature>
<evidence type="ECO:0008006" key="10">
    <source>
        <dbReference type="Google" id="ProtNLM"/>
    </source>
</evidence>
<feature type="compositionally biased region" description="Pro residues" evidence="5">
    <location>
        <begin position="682"/>
        <end position="692"/>
    </location>
</feature>
<gene>
    <name evidence="8" type="ORF">QCA50_020446</name>
</gene>
<dbReference type="InterPro" id="IPR001214">
    <property type="entry name" value="SET_dom"/>
</dbReference>
<feature type="compositionally biased region" description="Polar residues" evidence="5">
    <location>
        <begin position="1265"/>
        <end position="1280"/>
    </location>
</feature>
<feature type="compositionally biased region" description="Low complexity" evidence="5">
    <location>
        <begin position="164"/>
        <end position="181"/>
    </location>
</feature>
<comment type="caution">
    <text evidence="8">The sequence shown here is derived from an EMBL/GenBank/DDBJ whole genome shotgun (WGS) entry which is preliminary data.</text>
</comment>
<dbReference type="InterPro" id="IPR013083">
    <property type="entry name" value="Znf_RING/FYVE/PHD"/>
</dbReference>